<dbReference type="PANTHER" id="PTHR35391">
    <property type="entry name" value="C2H2-TYPE DOMAIN-CONTAINING PROTEIN-RELATED"/>
    <property type="match status" value="1"/>
</dbReference>
<evidence type="ECO:0000313" key="2">
    <source>
        <dbReference type="EMBL" id="KAK3935912.1"/>
    </source>
</evidence>
<accession>A0AAN6RZS2</accession>
<comment type="caution">
    <text evidence="2">The sequence shown here is derived from an EMBL/GenBank/DDBJ whole genome shotgun (WGS) entry which is preliminary data.</text>
</comment>
<evidence type="ECO:0000313" key="3">
    <source>
        <dbReference type="Proteomes" id="UP001303473"/>
    </source>
</evidence>
<proteinExistence type="predicted"/>
<keyword evidence="3" id="KW-1185">Reference proteome</keyword>
<dbReference type="PANTHER" id="PTHR35391:SF5">
    <property type="entry name" value="DUF6590 DOMAIN-CONTAINING PROTEIN"/>
    <property type="match status" value="1"/>
</dbReference>
<organism evidence="2 3">
    <name type="scientific">Diplogelasinospora grovesii</name>
    <dbReference type="NCBI Taxonomy" id="303347"/>
    <lineage>
        <taxon>Eukaryota</taxon>
        <taxon>Fungi</taxon>
        <taxon>Dikarya</taxon>
        <taxon>Ascomycota</taxon>
        <taxon>Pezizomycotina</taxon>
        <taxon>Sordariomycetes</taxon>
        <taxon>Sordariomycetidae</taxon>
        <taxon>Sordariales</taxon>
        <taxon>Diplogelasinosporaceae</taxon>
        <taxon>Diplogelasinospora</taxon>
    </lineage>
</organism>
<evidence type="ECO:0000256" key="1">
    <source>
        <dbReference type="SAM" id="MobiDB-lite"/>
    </source>
</evidence>
<feature type="non-terminal residue" evidence="2">
    <location>
        <position position="390"/>
    </location>
</feature>
<dbReference type="EMBL" id="MU853902">
    <property type="protein sequence ID" value="KAK3935912.1"/>
    <property type="molecule type" value="Genomic_DNA"/>
</dbReference>
<feature type="region of interest" description="Disordered" evidence="1">
    <location>
        <begin position="144"/>
        <end position="246"/>
    </location>
</feature>
<feature type="compositionally biased region" description="Basic and acidic residues" evidence="1">
    <location>
        <begin position="162"/>
        <end position="172"/>
    </location>
</feature>
<feature type="compositionally biased region" description="Basic and acidic residues" evidence="1">
    <location>
        <begin position="213"/>
        <end position="223"/>
    </location>
</feature>
<dbReference type="Proteomes" id="UP001303473">
    <property type="component" value="Unassembled WGS sequence"/>
</dbReference>
<sequence length="390" mass="44706">FYVWASYLGVFARSNASLDRRLKDHDEIQQLVIRLLSLIDQNLRWGMFVLSRCGRALNIQGTSKDALDAVESSIDRLDHLGVTIRQYSTAGLSARVIAFAAKNHDPAFEELALRMQLARSISRRRQRLKYIMQHQEKLAERDLDHDHSPAHPPLGPIVDVVDSGKREKEPRNAKTVKFHMPAESTTPAQRTGDDIRSETHASTFRATPSRIARLREEDSRSEGAKSTTTFAANDEDNYPEPPVKKDGGPDPICDYCNRRLKKADLGKRAWQHVQHWEHDIEPYVCISEECSDRPPFRNLQDWRTHMTQAHSPSWTSEIHRPLFWSCDIDHDDVLDFQNKVDFDAHLKACHGEHYMPSDLPAITEMCETMRPRPPYLCPLCGSLPEKLTAR</sequence>
<reference evidence="3" key="1">
    <citation type="journal article" date="2023" name="Mol. Phylogenet. Evol.">
        <title>Genome-scale phylogeny and comparative genomics of the fungal order Sordariales.</title>
        <authorList>
            <person name="Hensen N."/>
            <person name="Bonometti L."/>
            <person name="Westerberg I."/>
            <person name="Brannstrom I.O."/>
            <person name="Guillou S."/>
            <person name="Cros-Aarteil S."/>
            <person name="Calhoun S."/>
            <person name="Haridas S."/>
            <person name="Kuo A."/>
            <person name="Mondo S."/>
            <person name="Pangilinan J."/>
            <person name="Riley R."/>
            <person name="LaButti K."/>
            <person name="Andreopoulos B."/>
            <person name="Lipzen A."/>
            <person name="Chen C."/>
            <person name="Yan M."/>
            <person name="Daum C."/>
            <person name="Ng V."/>
            <person name="Clum A."/>
            <person name="Steindorff A."/>
            <person name="Ohm R.A."/>
            <person name="Martin F."/>
            <person name="Silar P."/>
            <person name="Natvig D.O."/>
            <person name="Lalanne C."/>
            <person name="Gautier V."/>
            <person name="Ament-Velasquez S.L."/>
            <person name="Kruys A."/>
            <person name="Hutchinson M.I."/>
            <person name="Powell A.J."/>
            <person name="Barry K."/>
            <person name="Miller A.N."/>
            <person name="Grigoriev I.V."/>
            <person name="Debuchy R."/>
            <person name="Gladieux P."/>
            <person name="Hiltunen Thoren M."/>
            <person name="Johannesson H."/>
        </authorList>
    </citation>
    <scope>NUCLEOTIDE SEQUENCE [LARGE SCALE GENOMIC DNA]</scope>
    <source>
        <strain evidence="3">CBS 340.73</strain>
    </source>
</reference>
<feature type="non-terminal residue" evidence="2">
    <location>
        <position position="1"/>
    </location>
</feature>
<dbReference type="AlphaFoldDB" id="A0AAN6RZS2"/>
<protein>
    <submittedName>
        <fullName evidence="2">Uncharacterized protein</fullName>
    </submittedName>
</protein>
<gene>
    <name evidence="2" type="ORF">QBC46DRAFT_421041</name>
</gene>
<name>A0AAN6RZS2_9PEZI</name>